<dbReference type="Proteomes" id="UP000002297">
    <property type="component" value="Chromosome"/>
</dbReference>
<dbReference type="GeneID" id="89452108"/>
<gene>
    <name evidence="2" type="ordered locus">CA2559_01540</name>
</gene>
<feature type="domain" description="NadR/Ttd14 AAA" evidence="1">
    <location>
        <begin position="14"/>
        <end position="173"/>
    </location>
</feature>
<keyword evidence="3" id="KW-1185">Reference proteome</keyword>
<dbReference type="KEGG" id="cat:CA2559_01540"/>
<dbReference type="EMBL" id="CP002046">
    <property type="protein sequence ID" value="EAP87397.1"/>
    <property type="molecule type" value="Genomic_DNA"/>
</dbReference>
<dbReference type="STRING" id="216432.CA2559_01540"/>
<protein>
    <submittedName>
        <fullName evidence="2">Possible transcriptional regulatory protein nadr (Probablyasnc-family)</fullName>
    </submittedName>
</protein>
<dbReference type="RefSeq" id="WP_013186075.1">
    <property type="nucleotide sequence ID" value="NC_014230.1"/>
</dbReference>
<reference evidence="2 3" key="1">
    <citation type="journal article" date="2010" name="J. Bacteriol.">
        <title>The complete genome sequence of Croceibacter atlanticus HTCC2559T.</title>
        <authorList>
            <person name="Oh H.M."/>
            <person name="Kang I."/>
            <person name="Ferriera S."/>
            <person name="Giovannoni S.J."/>
            <person name="Cho J.C."/>
        </authorList>
    </citation>
    <scope>NUCLEOTIDE SEQUENCE [LARGE SCALE GENOMIC DNA]</scope>
    <source>
        <strain evidence="3">ATCC BAA-628 / HTCC2559 / KCTC 12090</strain>
    </source>
</reference>
<accession>A3U580</accession>
<sequence>MEKYFKQQTSDCLKIVLYGPESSGKTTLVNLLAEHFKTVSVPEFMRIYLQDKWDRTQTVCEKEDLIPIAKGQINTENELSNVANKYLFCDTNLREIKVYSKAYYNEYCPKEILGAVNDHHYHLYLLTYIDTPWEADDLRDKPDERKAMFLKFKDELDANNCNYVILQGNVETRLKTAIEHCEAL</sequence>
<evidence type="ECO:0000313" key="3">
    <source>
        <dbReference type="Proteomes" id="UP000002297"/>
    </source>
</evidence>
<dbReference type="OrthoDB" id="9151999at2"/>
<dbReference type="HOGENOM" id="CLU_052648_3_1_10"/>
<dbReference type="AlphaFoldDB" id="A3U580"/>
<evidence type="ECO:0000259" key="1">
    <source>
        <dbReference type="Pfam" id="PF13521"/>
    </source>
</evidence>
<evidence type="ECO:0000313" key="2">
    <source>
        <dbReference type="EMBL" id="EAP87397.1"/>
    </source>
</evidence>
<dbReference type="Gene3D" id="3.40.50.300">
    <property type="entry name" value="P-loop containing nucleotide triphosphate hydrolases"/>
    <property type="match status" value="1"/>
</dbReference>
<dbReference type="PANTHER" id="PTHR37512">
    <property type="entry name" value="TRIFUNCTIONAL NAD BIOSYNTHESIS/REGULATOR PROTEIN NADR"/>
    <property type="match status" value="1"/>
</dbReference>
<proteinExistence type="predicted"/>
<name>A3U580_CROAH</name>
<dbReference type="InterPro" id="IPR027417">
    <property type="entry name" value="P-loop_NTPase"/>
</dbReference>
<dbReference type="InterPro" id="IPR038727">
    <property type="entry name" value="NadR/Ttd14_AAA_dom"/>
</dbReference>
<organism evidence="2 3">
    <name type="scientific">Croceibacter atlanticus (strain ATCC BAA-628 / JCM 21780 / CIP 108009 / IAM 15332 / KCTC 12090 / HTCC2559)</name>
    <dbReference type="NCBI Taxonomy" id="216432"/>
    <lineage>
        <taxon>Bacteria</taxon>
        <taxon>Pseudomonadati</taxon>
        <taxon>Bacteroidota</taxon>
        <taxon>Flavobacteriia</taxon>
        <taxon>Flavobacteriales</taxon>
        <taxon>Flavobacteriaceae</taxon>
        <taxon>Croceibacter</taxon>
    </lineage>
</organism>
<dbReference type="SUPFAM" id="SSF52540">
    <property type="entry name" value="P-loop containing nucleoside triphosphate hydrolases"/>
    <property type="match status" value="1"/>
</dbReference>
<dbReference type="InterPro" id="IPR052735">
    <property type="entry name" value="NAD_biosynth-regulator"/>
</dbReference>
<dbReference type="eggNOG" id="COG3172">
    <property type="taxonomic scope" value="Bacteria"/>
</dbReference>
<dbReference type="Pfam" id="PF13521">
    <property type="entry name" value="AAA_28"/>
    <property type="match status" value="1"/>
</dbReference>
<dbReference type="PANTHER" id="PTHR37512:SF1">
    <property type="entry name" value="NADR_TTD14 AAA DOMAIN-CONTAINING PROTEIN"/>
    <property type="match status" value="1"/>
</dbReference>